<comment type="caution">
    <text evidence="6">The sequence shown here is derived from an EMBL/GenBank/DDBJ whole genome shotgun (WGS) entry which is preliminary data.</text>
</comment>
<reference evidence="6" key="1">
    <citation type="submission" date="2020-04" db="EMBL/GenBank/DDBJ databases">
        <title>Deep metagenomics examines the oral microbiome during advanced dental caries in children, revealing novel taxa and co-occurrences with host molecules.</title>
        <authorList>
            <person name="Baker J.L."/>
            <person name="Morton J.T."/>
            <person name="Dinis M."/>
            <person name="Alvarez R."/>
            <person name="Tran N.C."/>
            <person name="Knight R."/>
            <person name="Edlund A."/>
        </authorList>
    </citation>
    <scope>NUCLEOTIDE SEQUENCE</scope>
    <source>
        <strain evidence="6">JCVI_22A_bin.2</strain>
    </source>
</reference>
<evidence type="ECO:0000256" key="5">
    <source>
        <dbReference type="SAM" id="Phobius"/>
    </source>
</evidence>
<feature type="transmembrane region" description="Helical" evidence="5">
    <location>
        <begin position="104"/>
        <end position="129"/>
    </location>
</feature>
<dbReference type="InterPro" id="IPR007318">
    <property type="entry name" value="Phopholipid_MeTrfase"/>
</dbReference>
<accession>A0A930VZV6</accession>
<proteinExistence type="predicted"/>
<dbReference type="AlphaFoldDB" id="A0A930VZV6"/>
<sequence length="166" mass="18646">MPAQNEKKDHLPVLGVGPAYVIAITVLTVVCITLSKLGILPYLRIRATVGVMHAVGTAFLIVGIWLWVSAAIKEKLREKIIANQLVTTGVYALVRNPIYSAFAFVMSGAALLSSNLYLLPLPLVFWALLTVMMQATEEKWLLEQFGDEYKEYCKRVNRCIPWFPRH</sequence>
<name>A0A930VZV6_9ACTN</name>
<dbReference type="Gene3D" id="1.20.120.1630">
    <property type="match status" value="1"/>
</dbReference>
<dbReference type="RefSeq" id="WP_314007580.1">
    <property type="nucleotide sequence ID" value="NZ_CAUSFQ010000024.1"/>
</dbReference>
<dbReference type="GO" id="GO:0016740">
    <property type="term" value="F:transferase activity"/>
    <property type="evidence" value="ECO:0007669"/>
    <property type="project" value="UniProtKB-ARBA"/>
</dbReference>
<comment type="subcellular location">
    <subcellularLocation>
        <location evidence="1">Endomembrane system</location>
        <topology evidence="1">Multi-pass membrane protein</topology>
    </subcellularLocation>
</comment>
<keyword evidence="4 5" id="KW-0472">Membrane</keyword>
<dbReference type="PANTHER" id="PTHR12714">
    <property type="entry name" value="PROTEIN-S ISOPRENYLCYSTEINE O-METHYLTRANSFERASE"/>
    <property type="match status" value="1"/>
</dbReference>
<keyword evidence="2 5" id="KW-0812">Transmembrane</keyword>
<evidence type="ECO:0000256" key="4">
    <source>
        <dbReference type="ARBA" id="ARBA00023136"/>
    </source>
</evidence>
<evidence type="ECO:0000313" key="6">
    <source>
        <dbReference type="EMBL" id="MBF4808899.1"/>
    </source>
</evidence>
<dbReference type="EMBL" id="JABZGT010000047">
    <property type="protein sequence ID" value="MBF4808899.1"/>
    <property type="molecule type" value="Genomic_DNA"/>
</dbReference>
<protein>
    <submittedName>
        <fullName evidence="6">Isoprenylcysteine carboxylmethyltransferase family protein</fullName>
    </submittedName>
</protein>
<feature type="transmembrane region" description="Helical" evidence="5">
    <location>
        <begin position="80"/>
        <end position="98"/>
    </location>
</feature>
<gene>
    <name evidence="6" type="ORF">HXK23_01525</name>
</gene>
<dbReference type="Proteomes" id="UP000772566">
    <property type="component" value="Unassembled WGS sequence"/>
</dbReference>
<feature type="transmembrane region" description="Helical" evidence="5">
    <location>
        <begin position="47"/>
        <end position="68"/>
    </location>
</feature>
<evidence type="ECO:0000256" key="2">
    <source>
        <dbReference type="ARBA" id="ARBA00022692"/>
    </source>
</evidence>
<dbReference type="PANTHER" id="PTHR12714:SF24">
    <property type="entry name" value="SLR1182 PROTEIN"/>
    <property type="match status" value="1"/>
</dbReference>
<organism evidence="6 7">
    <name type="scientific">Lancefieldella parvula</name>
    <dbReference type="NCBI Taxonomy" id="1382"/>
    <lineage>
        <taxon>Bacteria</taxon>
        <taxon>Bacillati</taxon>
        <taxon>Actinomycetota</taxon>
        <taxon>Coriobacteriia</taxon>
        <taxon>Coriobacteriales</taxon>
        <taxon>Atopobiaceae</taxon>
        <taxon>Lancefieldella</taxon>
    </lineage>
</organism>
<feature type="transmembrane region" description="Helical" evidence="5">
    <location>
        <begin position="12"/>
        <end position="35"/>
    </location>
</feature>
<evidence type="ECO:0000256" key="1">
    <source>
        <dbReference type="ARBA" id="ARBA00004127"/>
    </source>
</evidence>
<evidence type="ECO:0000256" key="3">
    <source>
        <dbReference type="ARBA" id="ARBA00022989"/>
    </source>
</evidence>
<evidence type="ECO:0000313" key="7">
    <source>
        <dbReference type="Proteomes" id="UP000772566"/>
    </source>
</evidence>
<keyword evidence="3 5" id="KW-1133">Transmembrane helix</keyword>
<dbReference type="Pfam" id="PF04191">
    <property type="entry name" value="PEMT"/>
    <property type="match status" value="1"/>
</dbReference>
<dbReference type="GO" id="GO:0012505">
    <property type="term" value="C:endomembrane system"/>
    <property type="evidence" value="ECO:0007669"/>
    <property type="project" value="UniProtKB-SubCell"/>
</dbReference>